<organism evidence="1 2">
    <name type="scientific">Anisodus acutangulus</name>
    <dbReference type="NCBI Taxonomy" id="402998"/>
    <lineage>
        <taxon>Eukaryota</taxon>
        <taxon>Viridiplantae</taxon>
        <taxon>Streptophyta</taxon>
        <taxon>Embryophyta</taxon>
        <taxon>Tracheophyta</taxon>
        <taxon>Spermatophyta</taxon>
        <taxon>Magnoliopsida</taxon>
        <taxon>eudicotyledons</taxon>
        <taxon>Gunneridae</taxon>
        <taxon>Pentapetalae</taxon>
        <taxon>asterids</taxon>
        <taxon>lamiids</taxon>
        <taxon>Solanales</taxon>
        <taxon>Solanaceae</taxon>
        <taxon>Solanoideae</taxon>
        <taxon>Hyoscyameae</taxon>
        <taxon>Anisodus</taxon>
    </lineage>
</organism>
<accession>A0A9Q1RD90</accession>
<sequence>MMYLSDKLCESRIDGARTAFHEAGIRLSSVKQRARPWGCLARWTLLKLKRNLEKISVMLDSTLVGAPAPAPTSIKDFGSEGKQYAYNNNLVLNLPFQLQNGEYQGDTQQMEQEAPMTIDYGSISLFLHCWTHSFIFLL</sequence>
<evidence type="ECO:0000313" key="2">
    <source>
        <dbReference type="Proteomes" id="UP001152561"/>
    </source>
</evidence>
<proteinExistence type="predicted"/>
<dbReference type="Proteomes" id="UP001152561">
    <property type="component" value="Unassembled WGS sequence"/>
</dbReference>
<reference evidence="2" key="1">
    <citation type="journal article" date="2023" name="Proc. Natl. Acad. Sci. U.S.A.">
        <title>Genomic and structural basis for evolution of tropane alkaloid biosynthesis.</title>
        <authorList>
            <person name="Wanga Y.-J."/>
            <person name="Taina T."/>
            <person name="Yua J.-Y."/>
            <person name="Lia J."/>
            <person name="Xua B."/>
            <person name="Chenc J."/>
            <person name="D'Auriad J.C."/>
            <person name="Huanga J.-P."/>
            <person name="Huanga S.-X."/>
        </authorList>
    </citation>
    <scope>NUCLEOTIDE SEQUENCE [LARGE SCALE GENOMIC DNA]</scope>
    <source>
        <strain evidence="2">cv. KIB-2019</strain>
    </source>
</reference>
<dbReference type="OrthoDB" id="550883at2759"/>
<dbReference type="EMBL" id="JAJAGQ010000009">
    <property type="protein sequence ID" value="KAJ8554091.1"/>
    <property type="molecule type" value="Genomic_DNA"/>
</dbReference>
<gene>
    <name evidence="1" type="ORF">K7X08_024769</name>
</gene>
<protein>
    <submittedName>
        <fullName evidence="1">Uncharacterized protein</fullName>
    </submittedName>
</protein>
<dbReference type="AlphaFoldDB" id="A0A9Q1RD90"/>
<evidence type="ECO:0000313" key="1">
    <source>
        <dbReference type="EMBL" id="KAJ8554091.1"/>
    </source>
</evidence>
<comment type="caution">
    <text evidence="1">The sequence shown here is derived from an EMBL/GenBank/DDBJ whole genome shotgun (WGS) entry which is preliminary data.</text>
</comment>
<name>A0A9Q1RD90_9SOLA</name>
<keyword evidence="2" id="KW-1185">Reference proteome</keyword>